<evidence type="ECO:0000259" key="4">
    <source>
        <dbReference type="PROSITE" id="PS50987"/>
    </source>
</evidence>
<dbReference type="Proteomes" id="UP000326881">
    <property type="component" value="Plasmid unnamed"/>
</dbReference>
<sequence length="115" mass="12715">MKYRPGNPDIKLLADQLSVLGNANRLTILEHLTHGEMQVNVLAKKLDLGQSALSQHLAIMRACDFVTTRRASQAIFYSIQKEPIALALARAHALLVDQQYEPDITRHGAEAVSRG</sequence>
<evidence type="ECO:0000313" key="5">
    <source>
        <dbReference type="EMBL" id="QFY62645.1"/>
    </source>
</evidence>
<dbReference type="SUPFAM" id="SSF46785">
    <property type="entry name" value="Winged helix' DNA-binding domain"/>
    <property type="match status" value="1"/>
</dbReference>
<keyword evidence="6" id="KW-1185">Reference proteome</keyword>
<dbReference type="Gene3D" id="1.10.10.10">
    <property type="entry name" value="Winged helix-like DNA-binding domain superfamily/Winged helix DNA-binding domain"/>
    <property type="match status" value="1"/>
</dbReference>
<keyword evidence="2" id="KW-0238">DNA-binding</keyword>
<name>A0A5Q0CBC8_9HYPH</name>
<dbReference type="Pfam" id="PF01022">
    <property type="entry name" value="HTH_5"/>
    <property type="match status" value="1"/>
</dbReference>
<protein>
    <submittedName>
        <fullName evidence="5">Winged helix-turn-helix transcriptional regulator</fullName>
    </submittedName>
</protein>
<accession>A0A5Q0CBC8</accession>
<dbReference type="InterPro" id="IPR036388">
    <property type="entry name" value="WH-like_DNA-bd_sf"/>
</dbReference>
<dbReference type="NCBIfam" id="NF033788">
    <property type="entry name" value="HTH_metalloreg"/>
    <property type="match status" value="1"/>
</dbReference>
<dbReference type="PRINTS" id="PR00778">
    <property type="entry name" value="HTHARSR"/>
</dbReference>
<dbReference type="GO" id="GO:0003700">
    <property type="term" value="F:DNA-binding transcription factor activity"/>
    <property type="evidence" value="ECO:0007669"/>
    <property type="project" value="InterPro"/>
</dbReference>
<dbReference type="AlphaFoldDB" id="A0A5Q0CBC8"/>
<geneLocation type="plasmid" evidence="5 6">
    <name>unnamed</name>
</geneLocation>
<evidence type="ECO:0000256" key="3">
    <source>
        <dbReference type="ARBA" id="ARBA00023163"/>
    </source>
</evidence>
<dbReference type="InterPro" id="IPR001845">
    <property type="entry name" value="HTH_ArsR_DNA-bd_dom"/>
</dbReference>
<evidence type="ECO:0000313" key="6">
    <source>
        <dbReference type="Proteomes" id="UP000326881"/>
    </source>
</evidence>
<keyword evidence="1" id="KW-0805">Transcription regulation</keyword>
<gene>
    <name evidence="5" type="ORF">FZ934_19875</name>
</gene>
<keyword evidence="5" id="KW-0614">Plasmid</keyword>
<dbReference type="InterPro" id="IPR051081">
    <property type="entry name" value="HTH_MetalResp_TranReg"/>
</dbReference>
<reference evidence="5 6" key="1">
    <citation type="submission" date="2019-08" db="EMBL/GenBank/DDBJ databases">
        <title>Prosopis cineraria nodule microbiome.</title>
        <authorList>
            <person name="Ali R."/>
            <person name="Chaluvadi S.R."/>
            <person name="Wang X."/>
        </authorList>
    </citation>
    <scope>NUCLEOTIDE SEQUENCE [LARGE SCALE GENOMIC DNA]</scope>
    <source>
        <strain evidence="5 6">BG7</strain>
        <plasmid evidence="5 6">unnamed</plasmid>
    </source>
</reference>
<dbReference type="KEGG" id="rgr:FZ934_19875"/>
<proteinExistence type="predicted"/>
<dbReference type="OrthoDB" id="194599at2"/>
<dbReference type="SMART" id="SM00418">
    <property type="entry name" value="HTH_ARSR"/>
    <property type="match status" value="1"/>
</dbReference>
<dbReference type="PANTHER" id="PTHR33154">
    <property type="entry name" value="TRANSCRIPTIONAL REGULATOR, ARSR FAMILY"/>
    <property type="match status" value="1"/>
</dbReference>
<evidence type="ECO:0000256" key="2">
    <source>
        <dbReference type="ARBA" id="ARBA00023125"/>
    </source>
</evidence>
<evidence type="ECO:0000256" key="1">
    <source>
        <dbReference type="ARBA" id="ARBA00023015"/>
    </source>
</evidence>
<dbReference type="RefSeq" id="WP_153272634.1">
    <property type="nucleotide sequence ID" value="NZ_CP043499.1"/>
</dbReference>
<dbReference type="EMBL" id="CP043499">
    <property type="protein sequence ID" value="QFY62645.1"/>
    <property type="molecule type" value="Genomic_DNA"/>
</dbReference>
<organism evidence="5 6">
    <name type="scientific">Rhizobium grahamii</name>
    <dbReference type="NCBI Taxonomy" id="1120045"/>
    <lineage>
        <taxon>Bacteria</taxon>
        <taxon>Pseudomonadati</taxon>
        <taxon>Pseudomonadota</taxon>
        <taxon>Alphaproteobacteria</taxon>
        <taxon>Hyphomicrobiales</taxon>
        <taxon>Rhizobiaceae</taxon>
        <taxon>Rhizobium/Agrobacterium group</taxon>
        <taxon>Rhizobium</taxon>
    </lineage>
</organism>
<dbReference type="PROSITE" id="PS50987">
    <property type="entry name" value="HTH_ARSR_2"/>
    <property type="match status" value="1"/>
</dbReference>
<dbReference type="PANTHER" id="PTHR33154:SF28">
    <property type="entry name" value="HTH-TYPE TRANSCRIPTIONAL REGULATOR YGAV-RELATED"/>
    <property type="match status" value="1"/>
</dbReference>
<feature type="domain" description="HTH arsR-type" evidence="4">
    <location>
        <begin position="5"/>
        <end position="99"/>
    </location>
</feature>
<dbReference type="CDD" id="cd00090">
    <property type="entry name" value="HTH_ARSR"/>
    <property type="match status" value="1"/>
</dbReference>
<dbReference type="InterPro" id="IPR036390">
    <property type="entry name" value="WH_DNA-bd_sf"/>
</dbReference>
<dbReference type="InterPro" id="IPR011991">
    <property type="entry name" value="ArsR-like_HTH"/>
</dbReference>
<dbReference type="GO" id="GO:0003677">
    <property type="term" value="F:DNA binding"/>
    <property type="evidence" value="ECO:0007669"/>
    <property type="project" value="UniProtKB-KW"/>
</dbReference>
<keyword evidence="3" id="KW-0804">Transcription</keyword>